<keyword evidence="8 14" id="KW-0812">Transmembrane</keyword>
<sequence length="240" mass="26838">MDIIAYLASPASFVHLATLCYVLGLLTRNELILRTFLMSGSLFYILYYYNIGDRPLWEAIVASSLIALSNVPVIVRIFKERSTFGMSDEMLTLYRSFPNFNPGQFRRLMRKAQFVTVDQSTELLHQGIQPTHLYLTTSYGFSLIRDELKTELGPDNLLGEISFLLGGPATATVIAEAGCSYVAWEVSDLRDLMQRSQNIENAVTVLLSQDIARKLAVSFPQKSARPPLIVDLPKAVTPPL</sequence>
<evidence type="ECO:0000256" key="4">
    <source>
        <dbReference type="ARBA" id="ARBA00007146"/>
    </source>
</evidence>
<dbReference type="eggNOG" id="COG0664">
    <property type="taxonomic scope" value="Bacteria"/>
</dbReference>
<evidence type="ECO:0000256" key="2">
    <source>
        <dbReference type="ARBA" id="ARBA00004141"/>
    </source>
</evidence>
<dbReference type="GeneID" id="72437434"/>
<keyword evidence="10" id="KW-0965">Cell junction</keyword>
<dbReference type="EMBL" id="JEMU01000007">
    <property type="protein sequence ID" value="KAJ03306.1"/>
    <property type="molecule type" value="Genomic_DNA"/>
</dbReference>
<feature type="transmembrane region" description="Helical" evidence="14">
    <location>
        <begin position="56"/>
        <end position="78"/>
    </location>
</feature>
<evidence type="ECO:0000256" key="9">
    <source>
        <dbReference type="ARBA" id="ARBA00022889"/>
    </source>
</evidence>
<dbReference type="CDD" id="cd00038">
    <property type="entry name" value="CAP_ED"/>
    <property type="match status" value="1"/>
</dbReference>
<evidence type="ECO:0000256" key="12">
    <source>
        <dbReference type="ARBA" id="ARBA00023136"/>
    </source>
</evidence>
<evidence type="ECO:0000313" key="16">
    <source>
        <dbReference type="Proteomes" id="UP000027337"/>
    </source>
</evidence>
<reference evidence="15 16" key="1">
    <citation type="journal article" date="2014" name="Genome Announc.">
        <title>Draft Genome Sequences of Two Isolates of the Roseobacter Group, Sulfitobacter sp. Strains 3SOLIMAR09 and 1FIGIMAR09, from Harbors of Mallorca Island (Mediterranean Sea).</title>
        <authorList>
            <person name="Mas-Llado M."/>
            <person name="Pina-Villalonga J.M."/>
            <person name="Brunet-Galmes I."/>
            <person name="Nogales B."/>
            <person name="Bosch R."/>
        </authorList>
    </citation>
    <scope>NUCLEOTIDE SEQUENCE [LARGE SCALE GENOMIC DNA]</scope>
    <source>
        <strain evidence="15 16">1FIGIMAR09</strain>
    </source>
</reference>
<evidence type="ECO:0000256" key="3">
    <source>
        <dbReference type="ARBA" id="ARBA00004435"/>
    </source>
</evidence>
<comment type="subcellular location">
    <subcellularLocation>
        <location evidence="3">Cell junction</location>
        <location evidence="3">Tight junction</location>
    </subcellularLocation>
    <subcellularLocation>
        <location evidence="1">Lateral cell membrane</location>
    </subcellularLocation>
    <subcellularLocation>
        <location evidence="2">Membrane</location>
        <topology evidence="2">Multi-pass membrane protein</topology>
    </subcellularLocation>
</comment>
<feature type="transmembrane region" description="Helical" evidence="14">
    <location>
        <begin position="31"/>
        <end position="50"/>
    </location>
</feature>
<evidence type="ECO:0000256" key="10">
    <source>
        <dbReference type="ARBA" id="ARBA00022949"/>
    </source>
</evidence>
<proteinExistence type="inferred from homology"/>
<dbReference type="RefSeq" id="WP_081788194.1">
    <property type="nucleotide sequence ID" value="NZ_CP068998.1"/>
</dbReference>
<feature type="transmembrane region" description="Helical" evidence="14">
    <location>
        <begin position="6"/>
        <end position="24"/>
    </location>
</feature>
<keyword evidence="9" id="KW-0130">Cell adhesion</keyword>
<keyword evidence="11 14" id="KW-1133">Transmembrane helix</keyword>
<dbReference type="InterPro" id="IPR055272">
    <property type="entry name" value="POPDC1-3_dom"/>
</dbReference>
<dbReference type="GO" id="GO:0007155">
    <property type="term" value="P:cell adhesion"/>
    <property type="evidence" value="ECO:0007669"/>
    <property type="project" value="UniProtKB-KW"/>
</dbReference>
<accession>A0A061SNM1</accession>
<evidence type="ECO:0000256" key="13">
    <source>
        <dbReference type="ARBA" id="ARBA00023180"/>
    </source>
</evidence>
<dbReference type="InterPro" id="IPR000595">
    <property type="entry name" value="cNMP-bd_dom"/>
</dbReference>
<keyword evidence="13" id="KW-0325">Glycoprotein</keyword>
<evidence type="ECO:0000256" key="7">
    <source>
        <dbReference type="ARBA" id="ARBA00022475"/>
    </source>
</evidence>
<dbReference type="GO" id="GO:0005923">
    <property type="term" value="C:bicellular tight junction"/>
    <property type="evidence" value="ECO:0007669"/>
    <property type="project" value="UniProtKB-SubCell"/>
</dbReference>
<evidence type="ECO:0000256" key="6">
    <source>
        <dbReference type="ARBA" id="ARBA00022473"/>
    </source>
</evidence>
<evidence type="ECO:0000256" key="5">
    <source>
        <dbReference type="ARBA" id="ARBA00022427"/>
    </source>
</evidence>
<dbReference type="PANTHER" id="PTHR12101:SF17">
    <property type="entry name" value="BLOOD VESSEL EPICARDIAL SUBSTANCE"/>
    <property type="match status" value="1"/>
</dbReference>
<dbReference type="InterPro" id="IPR018490">
    <property type="entry name" value="cNMP-bd_dom_sf"/>
</dbReference>
<dbReference type="GO" id="GO:0030552">
    <property type="term" value="F:cAMP binding"/>
    <property type="evidence" value="ECO:0007669"/>
    <property type="project" value="TreeGrafter"/>
</dbReference>
<keyword evidence="6" id="KW-0217">Developmental protein</keyword>
<name>A0A061SNM1_9RHOB</name>
<comment type="similarity">
    <text evidence="4">Belongs to the popeye family.</text>
</comment>
<organism evidence="15 16">
    <name type="scientific">Sulfitobacter mediterraneus</name>
    <dbReference type="NCBI Taxonomy" id="83219"/>
    <lineage>
        <taxon>Bacteria</taxon>
        <taxon>Pseudomonadati</taxon>
        <taxon>Pseudomonadota</taxon>
        <taxon>Alphaproteobacteria</taxon>
        <taxon>Rhodobacterales</taxon>
        <taxon>Roseobacteraceae</taxon>
        <taxon>Sulfitobacter</taxon>
    </lineage>
</organism>
<dbReference type="InterPro" id="IPR006916">
    <property type="entry name" value="POPDC1-3"/>
</dbReference>
<dbReference type="STRING" id="83219.PM02_10165"/>
<keyword evidence="12 14" id="KW-0472">Membrane</keyword>
<evidence type="ECO:0000256" key="14">
    <source>
        <dbReference type="SAM" id="Phobius"/>
    </source>
</evidence>
<dbReference type="Pfam" id="PF04831">
    <property type="entry name" value="POPDC1-3"/>
    <property type="match status" value="1"/>
</dbReference>
<comment type="caution">
    <text evidence="15">The sequence shown here is derived from an EMBL/GenBank/DDBJ whole genome shotgun (WGS) entry which is preliminary data.</text>
</comment>
<gene>
    <name evidence="15" type="ORF">PM02_10165</name>
</gene>
<evidence type="ECO:0000256" key="8">
    <source>
        <dbReference type="ARBA" id="ARBA00022692"/>
    </source>
</evidence>
<dbReference type="InterPro" id="IPR014710">
    <property type="entry name" value="RmlC-like_jellyroll"/>
</dbReference>
<dbReference type="SUPFAM" id="SSF51206">
    <property type="entry name" value="cAMP-binding domain-like"/>
    <property type="match status" value="1"/>
</dbReference>
<dbReference type="GO" id="GO:0016328">
    <property type="term" value="C:lateral plasma membrane"/>
    <property type="evidence" value="ECO:0007669"/>
    <property type="project" value="UniProtKB-SubCell"/>
</dbReference>
<protein>
    <submittedName>
        <fullName evidence="15">Uncharacterized protein</fullName>
    </submittedName>
</protein>
<dbReference type="PANTHER" id="PTHR12101">
    <property type="entry name" value="POPEYE DOMAIN CONTAINING PROTEIN"/>
    <property type="match status" value="1"/>
</dbReference>
<dbReference type="PROSITE" id="PS50042">
    <property type="entry name" value="CNMP_BINDING_3"/>
    <property type="match status" value="1"/>
</dbReference>
<dbReference type="Gene3D" id="2.60.120.10">
    <property type="entry name" value="Jelly Rolls"/>
    <property type="match status" value="1"/>
</dbReference>
<dbReference type="Pfam" id="PF00027">
    <property type="entry name" value="cNMP_binding"/>
    <property type="match status" value="1"/>
</dbReference>
<dbReference type="Proteomes" id="UP000027337">
    <property type="component" value="Unassembled WGS sequence"/>
</dbReference>
<keyword evidence="7" id="KW-1003">Cell membrane</keyword>
<dbReference type="AlphaFoldDB" id="A0A061SNM1"/>
<keyword evidence="5" id="KW-0796">Tight junction</keyword>
<evidence type="ECO:0000313" key="15">
    <source>
        <dbReference type="EMBL" id="KAJ03306.1"/>
    </source>
</evidence>
<evidence type="ECO:0000256" key="1">
    <source>
        <dbReference type="ARBA" id="ARBA00004124"/>
    </source>
</evidence>
<keyword evidence="16" id="KW-1185">Reference proteome</keyword>
<evidence type="ECO:0000256" key="11">
    <source>
        <dbReference type="ARBA" id="ARBA00022989"/>
    </source>
</evidence>